<evidence type="ECO:0008006" key="7">
    <source>
        <dbReference type="Google" id="ProtNLM"/>
    </source>
</evidence>
<dbReference type="InterPro" id="IPR012093">
    <property type="entry name" value="Pirin"/>
</dbReference>
<evidence type="ECO:0000256" key="1">
    <source>
        <dbReference type="ARBA" id="ARBA00008416"/>
    </source>
</evidence>
<evidence type="ECO:0000313" key="6">
    <source>
        <dbReference type="Proteomes" id="UP000747399"/>
    </source>
</evidence>
<comment type="similarity">
    <text evidence="1 2">Belongs to the pirin family.</text>
</comment>
<dbReference type="Gene3D" id="2.60.120.10">
    <property type="entry name" value="Jelly Rolls"/>
    <property type="match status" value="2"/>
</dbReference>
<evidence type="ECO:0000313" key="5">
    <source>
        <dbReference type="EMBL" id="GIL57141.1"/>
    </source>
</evidence>
<gene>
    <name evidence="5" type="ORF">Vafri_12439</name>
</gene>
<name>A0A8J4BA28_9CHLO</name>
<accession>A0A8J4BA28</accession>
<dbReference type="InterPro" id="IPR003829">
    <property type="entry name" value="Pirin_N_dom"/>
</dbReference>
<dbReference type="PANTHER" id="PTHR43212:SF3">
    <property type="entry name" value="QUERCETIN 2,3-DIOXYGENASE"/>
    <property type="match status" value="1"/>
</dbReference>
<dbReference type="InterPro" id="IPR014710">
    <property type="entry name" value="RmlC-like_jellyroll"/>
</dbReference>
<comment type="caution">
    <text evidence="5">The sequence shown here is derived from an EMBL/GenBank/DDBJ whole genome shotgun (WGS) entry which is preliminary data.</text>
</comment>
<dbReference type="InterPro" id="IPR041602">
    <property type="entry name" value="Quercetinase_C"/>
</dbReference>
<dbReference type="EMBL" id="BNCO01000027">
    <property type="protein sequence ID" value="GIL57141.1"/>
    <property type="molecule type" value="Genomic_DNA"/>
</dbReference>
<evidence type="ECO:0000256" key="2">
    <source>
        <dbReference type="RuleBase" id="RU003457"/>
    </source>
</evidence>
<feature type="domain" description="Pirin N-terminal" evidence="3">
    <location>
        <begin position="83"/>
        <end position="186"/>
    </location>
</feature>
<feature type="non-terminal residue" evidence="5">
    <location>
        <position position="319"/>
    </location>
</feature>
<keyword evidence="6" id="KW-1185">Reference proteome</keyword>
<dbReference type="AlphaFoldDB" id="A0A8J4BA28"/>
<dbReference type="PANTHER" id="PTHR43212">
    <property type="entry name" value="QUERCETIN 2,3-DIOXYGENASE"/>
    <property type="match status" value="1"/>
</dbReference>
<organism evidence="5 6">
    <name type="scientific">Volvox africanus</name>
    <dbReference type="NCBI Taxonomy" id="51714"/>
    <lineage>
        <taxon>Eukaryota</taxon>
        <taxon>Viridiplantae</taxon>
        <taxon>Chlorophyta</taxon>
        <taxon>core chlorophytes</taxon>
        <taxon>Chlorophyceae</taxon>
        <taxon>CS clade</taxon>
        <taxon>Chlamydomonadales</taxon>
        <taxon>Volvocaceae</taxon>
        <taxon>Volvox</taxon>
    </lineage>
</organism>
<dbReference type="SUPFAM" id="SSF51182">
    <property type="entry name" value="RmlC-like cupins"/>
    <property type="match status" value="1"/>
</dbReference>
<reference evidence="5" key="1">
    <citation type="journal article" date="2021" name="Proc. Natl. Acad. Sci. U.S.A.">
        <title>Three genomes in the algal genus Volvox reveal the fate of a haploid sex-determining region after a transition to homothallism.</title>
        <authorList>
            <person name="Yamamoto K."/>
            <person name="Hamaji T."/>
            <person name="Kawai-Toyooka H."/>
            <person name="Matsuzaki R."/>
            <person name="Takahashi F."/>
            <person name="Nishimura Y."/>
            <person name="Kawachi M."/>
            <person name="Noguchi H."/>
            <person name="Minakuchi Y."/>
            <person name="Umen J.G."/>
            <person name="Toyoda A."/>
            <person name="Nozaki H."/>
        </authorList>
    </citation>
    <scope>NUCLEOTIDE SEQUENCE</scope>
    <source>
        <strain evidence="5">NIES-3780</strain>
    </source>
</reference>
<dbReference type="InterPro" id="IPR011051">
    <property type="entry name" value="RmlC_Cupin_sf"/>
</dbReference>
<dbReference type="Pfam" id="PF02678">
    <property type="entry name" value="Pirin"/>
    <property type="match status" value="1"/>
</dbReference>
<dbReference type="Proteomes" id="UP000747399">
    <property type="component" value="Unassembled WGS sequence"/>
</dbReference>
<sequence>LRKIIIGFKRRKPDTAIVMHACIRKFVSDAAGRIRAAPSRRSGLRTTTSELVDVAGARSAGDVTPMVTVDRVPHSSLHVSKPTWWLESRFHFSFADYWDPARENFGVLRVLNDDLVKAGAGFGAHPHRDAEIFSYVVTGQLSHADSMGNKEALPRGCVQYMSAGTGVVHSEMNEGSETCRFLQLWIKPDRRAHKPQYGSSVYDKADRHNRLLQILGGTGEAPAWPNTAKLHSIRLHQDANVFVSESDALTRFELSLGPNRQAYIICIEGDLQVDDVQLDTRDGARITGSSDSGSSPLVLTAGPSGAHFLIVEMEKAASR</sequence>
<protein>
    <recommendedName>
        <fullName evidence="7">Pirin N-terminal domain-containing protein</fullName>
    </recommendedName>
</protein>
<evidence type="ECO:0000259" key="3">
    <source>
        <dbReference type="Pfam" id="PF02678"/>
    </source>
</evidence>
<dbReference type="CDD" id="cd02910">
    <property type="entry name" value="cupin_Yhhw_N"/>
    <property type="match status" value="1"/>
</dbReference>
<evidence type="ECO:0000259" key="4">
    <source>
        <dbReference type="Pfam" id="PF17954"/>
    </source>
</evidence>
<proteinExistence type="inferred from homology"/>
<feature type="domain" description="Quercetin 2,3-dioxygenase C-terminal cupin" evidence="4">
    <location>
        <begin position="230"/>
        <end position="290"/>
    </location>
</feature>
<dbReference type="Pfam" id="PF17954">
    <property type="entry name" value="Pirin_C_2"/>
    <property type="match status" value="1"/>
</dbReference>